<evidence type="ECO:0000313" key="1">
    <source>
        <dbReference type="EMBL" id="GFT78814.1"/>
    </source>
</evidence>
<dbReference type="Proteomes" id="UP000887013">
    <property type="component" value="Unassembled WGS sequence"/>
</dbReference>
<organism evidence="1 2">
    <name type="scientific">Nephila pilipes</name>
    <name type="common">Giant wood spider</name>
    <name type="synonym">Nephila maculata</name>
    <dbReference type="NCBI Taxonomy" id="299642"/>
    <lineage>
        <taxon>Eukaryota</taxon>
        <taxon>Metazoa</taxon>
        <taxon>Ecdysozoa</taxon>
        <taxon>Arthropoda</taxon>
        <taxon>Chelicerata</taxon>
        <taxon>Arachnida</taxon>
        <taxon>Araneae</taxon>
        <taxon>Araneomorphae</taxon>
        <taxon>Entelegynae</taxon>
        <taxon>Araneoidea</taxon>
        <taxon>Nephilidae</taxon>
        <taxon>Nephila</taxon>
    </lineage>
</organism>
<dbReference type="AlphaFoldDB" id="A0A8X6PPN3"/>
<proteinExistence type="predicted"/>
<reference evidence="1" key="1">
    <citation type="submission" date="2020-08" db="EMBL/GenBank/DDBJ databases">
        <title>Multicomponent nature underlies the extraordinary mechanical properties of spider dragline silk.</title>
        <authorList>
            <person name="Kono N."/>
            <person name="Nakamura H."/>
            <person name="Mori M."/>
            <person name="Yoshida Y."/>
            <person name="Ohtoshi R."/>
            <person name="Malay A.D."/>
            <person name="Moran D.A.P."/>
            <person name="Tomita M."/>
            <person name="Numata K."/>
            <person name="Arakawa K."/>
        </authorList>
    </citation>
    <scope>NUCLEOTIDE SEQUENCE</scope>
</reference>
<gene>
    <name evidence="1" type="ORF">NPIL_531941</name>
</gene>
<sequence>MLKGIAGFFFGEVGQWVIHPFLLKLLVSETAGDTQDFTDWSAEFDVLPEEDEFVKLAERSSNMMQLRENLTDPQMRMCSLARPKKKRKISLRNVRIMYVPNRKN</sequence>
<evidence type="ECO:0000313" key="2">
    <source>
        <dbReference type="Proteomes" id="UP000887013"/>
    </source>
</evidence>
<accession>A0A8X6PPN3</accession>
<name>A0A8X6PPN3_NEPPI</name>
<keyword evidence="2" id="KW-1185">Reference proteome</keyword>
<protein>
    <submittedName>
        <fullName evidence="1">Uncharacterized protein</fullName>
    </submittedName>
</protein>
<comment type="caution">
    <text evidence="1">The sequence shown here is derived from an EMBL/GenBank/DDBJ whole genome shotgun (WGS) entry which is preliminary data.</text>
</comment>
<dbReference type="EMBL" id="BMAW01118261">
    <property type="protein sequence ID" value="GFT78814.1"/>
    <property type="molecule type" value="Genomic_DNA"/>
</dbReference>